<keyword evidence="11" id="KW-1185">Reference proteome</keyword>
<dbReference type="PANTHER" id="PTHR42718">
    <property type="entry name" value="MAJOR FACILITATOR SUPERFAMILY MULTIDRUG TRANSPORTER MFSC"/>
    <property type="match status" value="1"/>
</dbReference>
<proteinExistence type="predicted"/>
<dbReference type="PROSITE" id="PS50850">
    <property type="entry name" value="MFS"/>
    <property type="match status" value="1"/>
</dbReference>
<feature type="transmembrane region" description="Helical" evidence="8">
    <location>
        <begin position="307"/>
        <end position="328"/>
    </location>
</feature>
<feature type="transmembrane region" description="Helical" evidence="8">
    <location>
        <begin position="178"/>
        <end position="198"/>
    </location>
</feature>
<dbReference type="Gene3D" id="1.20.1720.10">
    <property type="entry name" value="Multidrug resistance protein D"/>
    <property type="match status" value="1"/>
</dbReference>
<comment type="subcellular location">
    <subcellularLocation>
        <location evidence="1">Cell membrane</location>
        <topology evidence="1">Multi-pass membrane protein</topology>
    </subcellularLocation>
</comment>
<keyword evidence="6" id="KW-0046">Antibiotic resistance</keyword>
<dbReference type="InterPro" id="IPR036259">
    <property type="entry name" value="MFS_trans_sf"/>
</dbReference>
<evidence type="ECO:0000256" key="3">
    <source>
        <dbReference type="ARBA" id="ARBA00022692"/>
    </source>
</evidence>
<feature type="transmembrane region" description="Helical" evidence="8">
    <location>
        <begin position="367"/>
        <end position="391"/>
    </location>
</feature>
<dbReference type="CDD" id="cd17321">
    <property type="entry name" value="MFS_MMR_MDR_like"/>
    <property type="match status" value="1"/>
</dbReference>
<evidence type="ECO:0000256" key="5">
    <source>
        <dbReference type="ARBA" id="ARBA00023136"/>
    </source>
</evidence>
<sequence>MNHPTTRQPTTPSRAHPPRRPSALAAALPATVLVGLDASAVNVALPAIGRALGGSTAGLQWIVDAYTLMFAALLLSAGAISDRLGAKRVFAVGLAVFTLSSVTSGFAPGLGLLVGSRLVQGAAAAVLLPTSLSLVRQAYDDPHERAGALSLWSVGGAVSIAAGPVLGGVLTSALGWRWIFWINVPVGLAALVVAGRAARSPRRNAAFDPAGQATAVIALAALTFGVIEGGATGFGRPLVLGALVLAVLAATAFLLVERRVAEPMVPPGVFRSRVVRVSVAVGFALNAAYYGSVFVLGLFFQEILGRSAVVAGLLFVPMTGMIAVGNVFSARAGRRFGKRVPIIAGQLVAAVSPLALLGTGAHTGLPLIAVALVPFGAGVGFAVPSLVAAMLDDLPADRAGMAGGVLNTGRQVGGALAVAGFGVLVAHRSGFGAGLHLTMLISAVLLLATAATSFALPRRHAR</sequence>
<dbReference type="EMBL" id="JAAGKO020000039">
    <property type="protein sequence ID" value="MDI5965615.1"/>
    <property type="molecule type" value="Genomic_DNA"/>
</dbReference>
<feature type="transmembrane region" description="Helical" evidence="8">
    <location>
        <begin position="239"/>
        <end position="256"/>
    </location>
</feature>
<evidence type="ECO:0000256" key="2">
    <source>
        <dbReference type="ARBA" id="ARBA00022448"/>
    </source>
</evidence>
<dbReference type="InterPro" id="IPR011701">
    <property type="entry name" value="MFS"/>
</dbReference>
<evidence type="ECO:0000256" key="4">
    <source>
        <dbReference type="ARBA" id="ARBA00022989"/>
    </source>
</evidence>
<comment type="caution">
    <text evidence="10">The sequence shown here is derived from an EMBL/GenBank/DDBJ whole genome shotgun (WGS) entry which is preliminary data.</text>
</comment>
<feature type="transmembrane region" description="Helical" evidence="8">
    <location>
        <begin position="277"/>
        <end position="301"/>
    </location>
</feature>
<feature type="transmembrane region" description="Helical" evidence="8">
    <location>
        <begin position="412"/>
        <end position="431"/>
    </location>
</feature>
<feature type="transmembrane region" description="Helical" evidence="8">
    <location>
        <begin position="23"/>
        <end position="45"/>
    </location>
</feature>
<evidence type="ECO:0000259" key="9">
    <source>
        <dbReference type="PROSITE" id="PS50850"/>
    </source>
</evidence>
<dbReference type="Pfam" id="PF07690">
    <property type="entry name" value="MFS_1"/>
    <property type="match status" value="1"/>
</dbReference>
<feature type="transmembrane region" description="Helical" evidence="8">
    <location>
        <begin position="57"/>
        <end position="77"/>
    </location>
</feature>
<feature type="transmembrane region" description="Helical" evidence="8">
    <location>
        <begin position="118"/>
        <end position="135"/>
    </location>
</feature>
<dbReference type="PANTHER" id="PTHR42718:SF9">
    <property type="entry name" value="MAJOR FACILITATOR SUPERFAMILY MULTIDRUG TRANSPORTER MFSC"/>
    <property type="match status" value="1"/>
</dbReference>
<dbReference type="RefSeq" id="WP_271324739.1">
    <property type="nucleotide sequence ID" value="NZ_JAAGKO020000039.1"/>
</dbReference>
<evidence type="ECO:0000256" key="1">
    <source>
        <dbReference type="ARBA" id="ARBA00004651"/>
    </source>
</evidence>
<gene>
    <name evidence="10" type="ORF">POF43_023290</name>
</gene>
<keyword evidence="2" id="KW-0813">Transport</keyword>
<evidence type="ECO:0000313" key="10">
    <source>
        <dbReference type="EMBL" id="MDI5965615.1"/>
    </source>
</evidence>
<keyword evidence="5 8" id="KW-0472">Membrane</keyword>
<feature type="transmembrane region" description="Helical" evidence="8">
    <location>
        <begin position="210"/>
        <end position="227"/>
    </location>
</feature>
<keyword evidence="4 8" id="KW-1133">Transmembrane helix</keyword>
<dbReference type="Proteomes" id="UP001156398">
    <property type="component" value="Unassembled WGS sequence"/>
</dbReference>
<evidence type="ECO:0000313" key="11">
    <source>
        <dbReference type="Proteomes" id="UP001156398"/>
    </source>
</evidence>
<feature type="transmembrane region" description="Helical" evidence="8">
    <location>
        <begin position="147"/>
        <end position="166"/>
    </location>
</feature>
<dbReference type="Gene3D" id="1.20.1250.20">
    <property type="entry name" value="MFS general substrate transporter like domains"/>
    <property type="match status" value="1"/>
</dbReference>
<evidence type="ECO:0000256" key="8">
    <source>
        <dbReference type="SAM" id="Phobius"/>
    </source>
</evidence>
<dbReference type="SUPFAM" id="SSF103473">
    <property type="entry name" value="MFS general substrate transporter"/>
    <property type="match status" value="1"/>
</dbReference>
<keyword evidence="3 8" id="KW-0812">Transmembrane</keyword>
<feature type="transmembrane region" description="Helical" evidence="8">
    <location>
        <begin position="89"/>
        <end position="112"/>
    </location>
</feature>
<feature type="transmembrane region" description="Helical" evidence="8">
    <location>
        <begin position="340"/>
        <end position="361"/>
    </location>
</feature>
<feature type="transmembrane region" description="Helical" evidence="8">
    <location>
        <begin position="437"/>
        <end position="456"/>
    </location>
</feature>
<feature type="region of interest" description="Disordered" evidence="7">
    <location>
        <begin position="1"/>
        <end position="21"/>
    </location>
</feature>
<dbReference type="InterPro" id="IPR020846">
    <property type="entry name" value="MFS_dom"/>
</dbReference>
<name>A0ABT6W4E8_9ACTN</name>
<feature type="domain" description="Major facilitator superfamily (MFS) profile" evidence="9">
    <location>
        <begin position="23"/>
        <end position="460"/>
    </location>
</feature>
<evidence type="ECO:0000256" key="6">
    <source>
        <dbReference type="ARBA" id="ARBA00023251"/>
    </source>
</evidence>
<reference evidence="10 11" key="1">
    <citation type="submission" date="2023-05" db="EMBL/GenBank/DDBJ databases">
        <title>Streptantibioticus silvisoli sp. nov., acidotolerant actinomycetes 1 from pine litter.</title>
        <authorList>
            <person name="Swiecimska M."/>
            <person name="Golinska P."/>
            <person name="Sangal V."/>
            <person name="Wachnowicz B."/>
            <person name="Goodfellow M."/>
        </authorList>
    </citation>
    <scope>NUCLEOTIDE SEQUENCE [LARGE SCALE GENOMIC DNA]</scope>
    <source>
        <strain evidence="10 11">SL54</strain>
    </source>
</reference>
<evidence type="ECO:0000256" key="7">
    <source>
        <dbReference type="SAM" id="MobiDB-lite"/>
    </source>
</evidence>
<accession>A0ABT6W4E8</accession>
<protein>
    <submittedName>
        <fullName evidence="10">MFS transporter</fullName>
    </submittedName>
</protein>
<organism evidence="10 11">
    <name type="scientific">Streptantibioticus silvisoli</name>
    <dbReference type="NCBI Taxonomy" id="2705255"/>
    <lineage>
        <taxon>Bacteria</taxon>
        <taxon>Bacillati</taxon>
        <taxon>Actinomycetota</taxon>
        <taxon>Actinomycetes</taxon>
        <taxon>Kitasatosporales</taxon>
        <taxon>Streptomycetaceae</taxon>
        <taxon>Streptantibioticus</taxon>
    </lineage>
</organism>